<evidence type="ECO:0000256" key="1">
    <source>
        <dbReference type="ARBA" id="ARBA00022741"/>
    </source>
</evidence>
<dbReference type="Gene3D" id="1.10.8.60">
    <property type="match status" value="1"/>
</dbReference>
<evidence type="ECO:0000256" key="2">
    <source>
        <dbReference type="ARBA" id="ARBA00022797"/>
    </source>
</evidence>
<dbReference type="PANTHER" id="PTHR32071:SF57">
    <property type="entry name" value="C4-DICARBOXYLATE TRANSPORT TRANSCRIPTIONAL REGULATORY PROTEIN DCTD"/>
    <property type="match status" value="1"/>
</dbReference>
<proteinExistence type="predicted"/>
<evidence type="ECO:0000256" key="3">
    <source>
        <dbReference type="ARBA" id="ARBA00022840"/>
    </source>
</evidence>
<dbReference type="Pfam" id="PF18024">
    <property type="entry name" value="HTH_50"/>
    <property type="match status" value="1"/>
</dbReference>
<dbReference type="GO" id="GO:0006355">
    <property type="term" value="P:regulation of DNA-templated transcription"/>
    <property type="evidence" value="ECO:0007669"/>
    <property type="project" value="InterPro"/>
</dbReference>
<dbReference type="Pfam" id="PF13188">
    <property type="entry name" value="PAS_8"/>
    <property type="match status" value="1"/>
</dbReference>
<evidence type="ECO:0000256" key="4">
    <source>
        <dbReference type="ARBA" id="ARBA00029500"/>
    </source>
</evidence>
<protein>
    <recommendedName>
        <fullName evidence="4">HTH-type transcriptional regulatory protein TyrR</fullName>
    </recommendedName>
</protein>
<keyword evidence="2" id="KW-0058">Aromatic hydrocarbons catabolism</keyword>
<dbReference type="PROSITE" id="PS50045">
    <property type="entry name" value="SIGMA54_INTERACT_4"/>
    <property type="match status" value="1"/>
</dbReference>
<dbReference type="Pfam" id="PF00158">
    <property type="entry name" value="Sigma54_activat"/>
    <property type="match status" value="1"/>
</dbReference>
<dbReference type="FunFam" id="3.40.50.300:FF:000006">
    <property type="entry name" value="DNA-binding transcriptional regulator NtrC"/>
    <property type="match status" value="1"/>
</dbReference>
<dbReference type="GO" id="GO:0003677">
    <property type="term" value="F:DNA binding"/>
    <property type="evidence" value="ECO:0007669"/>
    <property type="project" value="UniProtKB-KW"/>
</dbReference>
<keyword evidence="8" id="KW-1185">Reference proteome</keyword>
<evidence type="ECO:0000259" key="6">
    <source>
        <dbReference type="PROSITE" id="PS50045"/>
    </source>
</evidence>
<dbReference type="AlphaFoldDB" id="A0A810QBN7"/>
<keyword evidence="1" id="KW-0547">Nucleotide-binding</keyword>
<accession>A0A810QBN7</accession>
<organism evidence="7 8">
    <name type="scientific">Pusillibacter faecalis</name>
    <dbReference type="NCBI Taxonomy" id="2714358"/>
    <lineage>
        <taxon>Bacteria</taxon>
        <taxon>Bacillati</taxon>
        <taxon>Bacillota</taxon>
        <taxon>Clostridia</taxon>
        <taxon>Eubacteriales</taxon>
        <taxon>Oscillospiraceae</taxon>
        <taxon>Pusillibacter</taxon>
    </lineage>
</organism>
<dbReference type="KEGG" id="pfaa:MM59RIKEN_30090"/>
<dbReference type="SMART" id="SM00091">
    <property type="entry name" value="PAS"/>
    <property type="match status" value="1"/>
</dbReference>
<dbReference type="InterPro" id="IPR025943">
    <property type="entry name" value="Sigma_54_int_dom_ATP-bd_2"/>
</dbReference>
<dbReference type="InterPro" id="IPR027417">
    <property type="entry name" value="P-loop_NTPase"/>
</dbReference>
<dbReference type="InterPro" id="IPR035965">
    <property type="entry name" value="PAS-like_dom_sf"/>
</dbReference>
<dbReference type="InterPro" id="IPR025662">
    <property type="entry name" value="Sigma_54_int_dom_ATP-bd_1"/>
</dbReference>
<dbReference type="InterPro" id="IPR000014">
    <property type="entry name" value="PAS"/>
</dbReference>
<gene>
    <name evidence="7" type="ORF">MM59RIKEN_30090</name>
</gene>
<dbReference type="SUPFAM" id="SSF55785">
    <property type="entry name" value="PYP-like sensor domain (PAS domain)"/>
    <property type="match status" value="1"/>
</dbReference>
<dbReference type="PROSITE" id="PS00675">
    <property type="entry name" value="SIGMA54_INTERACT_1"/>
    <property type="match status" value="1"/>
</dbReference>
<dbReference type="SMART" id="SM00382">
    <property type="entry name" value="AAA"/>
    <property type="match status" value="1"/>
</dbReference>
<dbReference type="InterPro" id="IPR030828">
    <property type="entry name" value="HTH_TyrR"/>
</dbReference>
<feature type="region of interest" description="Disordered" evidence="5">
    <location>
        <begin position="366"/>
        <end position="389"/>
    </location>
</feature>
<dbReference type="PANTHER" id="PTHR32071">
    <property type="entry name" value="TRANSCRIPTIONAL REGULATORY PROTEIN"/>
    <property type="match status" value="1"/>
</dbReference>
<keyword evidence="3" id="KW-0067">ATP-binding</keyword>
<dbReference type="Pfam" id="PF25601">
    <property type="entry name" value="AAA_lid_14"/>
    <property type="match status" value="1"/>
</dbReference>
<dbReference type="GO" id="GO:0005524">
    <property type="term" value="F:ATP binding"/>
    <property type="evidence" value="ECO:0007669"/>
    <property type="project" value="UniProtKB-KW"/>
</dbReference>
<dbReference type="Proteomes" id="UP000679848">
    <property type="component" value="Plasmid pMM59_01"/>
</dbReference>
<dbReference type="InterPro" id="IPR009057">
    <property type="entry name" value="Homeodomain-like_sf"/>
</dbReference>
<dbReference type="EMBL" id="AP023421">
    <property type="protein sequence ID" value="BCK85690.1"/>
    <property type="molecule type" value="Genomic_DNA"/>
</dbReference>
<evidence type="ECO:0000313" key="8">
    <source>
        <dbReference type="Proteomes" id="UP000679848"/>
    </source>
</evidence>
<dbReference type="CDD" id="cd00009">
    <property type="entry name" value="AAA"/>
    <property type="match status" value="1"/>
</dbReference>
<dbReference type="Gene3D" id="3.40.50.300">
    <property type="entry name" value="P-loop containing nucleotide triphosphate hydrolases"/>
    <property type="match status" value="1"/>
</dbReference>
<dbReference type="SUPFAM" id="SSF46689">
    <property type="entry name" value="Homeodomain-like"/>
    <property type="match status" value="1"/>
</dbReference>
<dbReference type="RefSeq" id="WP_213543737.1">
    <property type="nucleotide sequence ID" value="NZ_AP023421.1"/>
</dbReference>
<reference evidence="7" key="1">
    <citation type="submission" date="2020-09" db="EMBL/GenBank/DDBJ databases">
        <title>New species isolated from human feces.</title>
        <authorList>
            <person name="Kitahara M."/>
            <person name="Shigeno Y."/>
            <person name="Shime M."/>
            <person name="Matsumoto Y."/>
            <person name="Nakamura S."/>
            <person name="Motooka D."/>
            <person name="Fukuoka S."/>
            <person name="Nishikawa H."/>
            <person name="Benno Y."/>
        </authorList>
    </citation>
    <scope>NUCLEOTIDE SEQUENCE</scope>
    <source>
        <strain evidence="7">MM59</strain>
        <plasmid evidence="7">pMM59_01</plasmid>
    </source>
</reference>
<dbReference type="InterPro" id="IPR003593">
    <property type="entry name" value="AAA+_ATPase"/>
</dbReference>
<dbReference type="InterPro" id="IPR058031">
    <property type="entry name" value="AAA_lid_NorR"/>
</dbReference>
<dbReference type="PROSITE" id="PS00676">
    <property type="entry name" value="SIGMA54_INTERACT_2"/>
    <property type="match status" value="1"/>
</dbReference>
<sequence>METELDYCKSILDLIPSAVALYTQDQRLLFCNRAFREHFGAEDGPLEGRHFLKVGRRYYYKISRFPEAAQHLQSDSTSQSDVYAGQQRIYHRLEWRGERLFLELIAPLASPTLPLQPEDNKESPEGMILSDKRMRSILETIRRISNFDSTVLITGESGTGKTMLARYIHSNSRRASAPFVTINCASIPENLIESELFGYVSGAFTGAGQKGKVGLVETANGGTLFLDEIGTLPLNLQSKFLQLVQEKSYLPVGGVKLKTADVRIISATNLDLSKQVEDGVFREDLYYRLRVIEFHMPPLRERTDALDPLIDHFLTYYNQKYQIAKTISIRARETLKRHSWNGNIRELQYVIERIMVTSLDGCIQPENIPPLQSTASEESERQGEEQSFDQSMEAFERKLLRRAYQKYGSSYKVAAALGISQTKASRLLRKYDIR</sequence>
<name>A0A810QBN7_9FIRM</name>
<keyword evidence="7" id="KW-0614">Plasmid</keyword>
<feature type="domain" description="Sigma-54 factor interaction" evidence="6">
    <location>
        <begin position="127"/>
        <end position="356"/>
    </location>
</feature>
<dbReference type="SUPFAM" id="SSF52540">
    <property type="entry name" value="P-loop containing nucleoside triphosphate hydrolases"/>
    <property type="match status" value="1"/>
</dbReference>
<dbReference type="Gene3D" id="1.10.10.60">
    <property type="entry name" value="Homeodomain-like"/>
    <property type="match status" value="1"/>
</dbReference>
<dbReference type="NCBIfam" id="TIGR04381">
    <property type="entry name" value="HTH_TypR"/>
    <property type="match status" value="1"/>
</dbReference>
<dbReference type="InterPro" id="IPR002078">
    <property type="entry name" value="Sigma_54_int"/>
</dbReference>
<evidence type="ECO:0000313" key="7">
    <source>
        <dbReference type="EMBL" id="BCK85690.1"/>
    </source>
</evidence>
<geneLocation type="plasmid" evidence="7 8">
    <name>pMM59_01</name>
</geneLocation>
<evidence type="ECO:0000256" key="5">
    <source>
        <dbReference type="SAM" id="MobiDB-lite"/>
    </source>
</evidence>